<dbReference type="GO" id="GO:0017101">
    <property type="term" value="C:aminoacyl-tRNA synthetase multienzyme complex"/>
    <property type="evidence" value="ECO:0007669"/>
    <property type="project" value="TreeGrafter"/>
</dbReference>
<dbReference type="Gene3D" id="1.10.730.10">
    <property type="entry name" value="Isoleucyl-tRNA Synthetase, Domain 1"/>
    <property type="match status" value="1"/>
</dbReference>
<dbReference type="InterPro" id="IPR009080">
    <property type="entry name" value="tRNAsynth_Ia_anticodon-bd"/>
</dbReference>
<dbReference type="Pfam" id="PF09334">
    <property type="entry name" value="tRNA-synt_1g"/>
    <property type="match status" value="1"/>
</dbReference>
<evidence type="ECO:0000256" key="11">
    <source>
        <dbReference type="ARBA" id="ARBA00047364"/>
    </source>
</evidence>
<dbReference type="InterPro" id="IPR014729">
    <property type="entry name" value="Rossmann-like_a/b/a_fold"/>
</dbReference>
<keyword evidence="8 12" id="KW-0648">Protein biosynthesis</keyword>
<dbReference type="SUPFAM" id="SSF47323">
    <property type="entry name" value="Anticodon-binding domain of a subclass of class I aminoacyl-tRNA synthetases"/>
    <property type="match status" value="1"/>
</dbReference>
<comment type="catalytic activity">
    <reaction evidence="11">
        <text>tRNA(Met) + L-methionine + ATP = L-methionyl-tRNA(Met) + AMP + diphosphate</text>
        <dbReference type="Rhea" id="RHEA:13481"/>
        <dbReference type="Rhea" id="RHEA-COMP:9667"/>
        <dbReference type="Rhea" id="RHEA-COMP:9698"/>
        <dbReference type="ChEBI" id="CHEBI:30616"/>
        <dbReference type="ChEBI" id="CHEBI:33019"/>
        <dbReference type="ChEBI" id="CHEBI:57844"/>
        <dbReference type="ChEBI" id="CHEBI:78442"/>
        <dbReference type="ChEBI" id="CHEBI:78530"/>
        <dbReference type="ChEBI" id="CHEBI:456215"/>
        <dbReference type="EC" id="6.1.1.10"/>
    </reaction>
</comment>
<sequence>MLWKKFPYGIILHHIVISMKLLYQSAKEGVRACLLALRLAGLKAKQTTENLPLVTLQLDEKDRTGNPLEVMGELSICRYAMEQCPWNVSDSLHLDEWILYYLKPMAELSSKSAIKSNEALLEAIGSLERSVKGDFIGGPHPASADILGFAYLFQFFTGNPWMMKKFPVLGECYKKLSEIYSGVQEDLGEQTVAAKPKKTVEYFEGSLKIQRNKTKVLPEEGKRNILITSALPYVNNVPHLGNIIGCVLSADVYARYCRLRGYNTIFICGTDEYGTATETKAIKEGLTPQEICDKYHAIHKTIYDWFDIDFDNFGRTSHPKQTEIAQDIFLKLYNLEELIEDDVEQSFCEHCNRFLADRFVNGTCPNCAYTGARGDQCDACGKLCSPEELVDPKCMLCNNTPVRKTSRHIFINLPKIKDRLEQWIGESSAKGKWSQNCMQTTQSWIRDGLKPRCITRDLKWGIPVPLPNFSDKVLYVWFDAPIGYISMTATHTDDWEKWWKNPAQVELAQFMGKDNIPFHTVIFPCSLIGSGDNWTKLHTISTTEYLNYEDGKFSKSNGVGVFGDNAMDTGIPNEVYRYYLLANRPEQSDTVFKWSDLAAKNNNELLPNVGNLCNRLFKFWMKLDQELGVAGELNSLDLESLNEAYQLLQKYAQEMEELKIRQALKTAMDISGAGNKYIQNSKLWELKKIDLQRLQTGLVVSSNIIRAAILALEPFIPGFCAKVYSQLSIERTPREDTLLKEVLEANDPLSILTLLSPHTRITQAVPIIKAITDEKVNQLKEKFAGRQN</sequence>
<evidence type="ECO:0000259" key="13">
    <source>
        <dbReference type="Pfam" id="PF09334"/>
    </source>
</evidence>
<dbReference type="EC" id="6.1.1.10" evidence="3"/>
<dbReference type="InterPro" id="IPR041872">
    <property type="entry name" value="Anticodon_Met"/>
</dbReference>
<evidence type="ECO:0000313" key="16">
    <source>
        <dbReference type="Proteomes" id="UP001162131"/>
    </source>
</evidence>
<accession>A0AAU9I6Z1</accession>
<dbReference type="CDD" id="cd00814">
    <property type="entry name" value="MetRS_core"/>
    <property type="match status" value="1"/>
</dbReference>
<keyword evidence="16" id="KW-1185">Reference proteome</keyword>
<reference evidence="15" key="1">
    <citation type="submission" date="2021-09" db="EMBL/GenBank/DDBJ databases">
        <authorList>
            <consortium name="AG Swart"/>
            <person name="Singh M."/>
            <person name="Singh A."/>
            <person name="Seah K."/>
            <person name="Emmerich C."/>
        </authorList>
    </citation>
    <scope>NUCLEOTIDE SEQUENCE</scope>
    <source>
        <strain evidence="15">ATCC30299</strain>
    </source>
</reference>
<feature type="domain" description="Methionyl/Leucyl tRNA synthetase" evidence="13">
    <location>
        <begin position="225"/>
        <end position="616"/>
    </location>
</feature>
<evidence type="ECO:0000256" key="4">
    <source>
        <dbReference type="ARBA" id="ARBA00022490"/>
    </source>
</evidence>
<proteinExistence type="inferred from homology"/>
<dbReference type="PRINTS" id="PR01041">
    <property type="entry name" value="TRNASYNTHMET"/>
</dbReference>
<dbReference type="AlphaFoldDB" id="A0AAU9I6Z1"/>
<evidence type="ECO:0000256" key="2">
    <source>
        <dbReference type="ARBA" id="ARBA00005594"/>
    </source>
</evidence>
<dbReference type="Proteomes" id="UP001162131">
    <property type="component" value="Unassembled WGS sequence"/>
</dbReference>
<dbReference type="SUPFAM" id="SSF47616">
    <property type="entry name" value="GST C-terminal domain-like"/>
    <property type="match status" value="1"/>
</dbReference>
<evidence type="ECO:0000256" key="6">
    <source>
        <dbReference type="ARBA" id="ARBA00022741"/>
    </source>
</evidence>
<dbReference type="Pfam" id="PF19303">
    <property type="entry name" value="Anticodon_3"/>
    <property type="match status" value="1"/>
</dbReference>
<dbReference type="InterPro" id="IPR001412">
    <property type="entry name" value="aa-tRNA-synth_I_CS"/>
</dbReference>
<protein>
    <recommendedName>
        <fullName evidence="3">methionine--tRNA ligase</fullName>
        <ecNumber evidence="3">6.1.1.10</ecNumber>
    </recommendedName>
    <alternativeName>
        <fullName evidence="10">Methionyl-tRNA synthetase</fullName>
    </alternativeName>
</protein>
<name>A0AAU9I6Z1_9CILI</name>
<dbReference type="Gene3D" id="2.20.28.20">
    <property type="entry name" value="Methionyl-tRNA synthetase, Zn-domain"/>
    <property type="match status" value="1"/>
</dbReference>
<evidence type="ECO:0000256" key="7">
    <source>
        <dbReference type="ARBA" id="ARBA00022840"/>
    </source>
</evidence>
<dbReference type="EMBL" id="CAJZBQ010000003">
    <property type="protein sequence ID" value="CAG9310894.1"/>
    <property type="molecule type" value="Genomic_DNA"/>
</dbReference>
<evidence type="ECO:0000313" key="15">
    <source>
        <dbReference type="EMBL" id="CAG9310894.1"/>
    </source>
</evidence>
<dbReference type="Gene3D" id="3.40.50.620">
    <property type="entry name" value="HUPs"/>
    <property type="match status" value="1"/>
</dbReference>
<dbReference type="InterPro" id="IPR033911">
    <property type="entry name" value="MetRS_core"/>
</dbReference>
<evidence type="ECO:0000256" key="8">
    <source>
        <dbReference type="ARBA" id="ARBA00022917"/>
    </source>
</evidence>
<evidence type="ECO:0000256" key="10">
    <source>
        <dbReference type="ARBA" id="ARBA00030904"/>
    </source>
</evidence>
<keyword evidence="9 12" id="KW-0030">Aminoacyl-tRNA synthetase</keyword>
<keyword evidence="5 12" id="KW-0436">Ligase</keyword>
<dbReference type="GO" id="GO:0004825">
    <property type="term" value="F:methionine-tRNA ligase activity"/>
    <property type="evidence" value="ECO:0007669"/>
    <property type="project" value="UniProtKB-EC"/>
</dbReference>
<dbReference type="PANTHER" id="PTHR45765:SF1">
    <property type="entry name" value="METHIONINE--TRNA LIGASE, CYTOPLASMIC"/>
    <property type="match status" value="1"/>
</dbReference>
<organism evidence="15 16">
    <name type="scientific">Blepharisma stoltei</name>
    <dbReference type="NCBI Taxonomy" id="1481888"/>
    <lineage>
        <taxon>Eukaryota</taxon>
        <taxon>Sar</taxon>
        <taxon>Alveolata</taxon>
        <taxon>Ciliophora</taxon>
        <taxon>Postciliodesmatophora</taxon>
        <taxon>Heterotrichea</taxon>
        <taxon>Heterotrichida</taxon>
        <taxon>Blepharismidae</taxon>
        <taxon>Blepharisma</taxon>
    </lineage>
</organism>
<dbReference type="InterPro" id="IPR036282">
    <property type="entry name" value="Glutathione-S-Trfase_C_sf"/>
</dbReference>
<dbReference type="GO" id="GO:0005524">
    <property type="term" value="F:ATP binding"/>
    <property type="evidence" value="ECO:0007669"/>
    <property type="project" value="UniProtKB-KW"/>
</dbReference>
<keyword evidence="4" id="KW-0963">Cytoplasm</keyword>
<dbReference type="InterPro" id="IPR023458">
    <property type="entry name" value="Met-tRNA_ligase_1"/>
</dbReference>
<dbReference type="InterPro" id="IPR014758">
    <property type="entry name" value="Met-tRNA_synth"/>
</dbReference>
<comment type="similarity">
    <text evidence="2 12">Belongs to the class-I aminoacyl-tRNA synthetase family.</text>
</comment>
<dbReference type="SUPFAM" id="SSF57770">
    <property type="entry name" value="Methionyl-tRNA synthetase (MetRS), Zn-domain"/>
    <property type="match status" value="1"/>
</dbReference>
<keyword evidence="7 12" id="KW-0067">ATP-binding</keyword>
<dbReference type="GO" id="GO:0006431">
    <property type="term" value="P:methionyl-tRNA aminoacylation"/>
    <property type="evidence" value="ECO:0007669"/>
    <property type="project" value="InterPro"/>
</dbReference>
<dbReference type="GO" id="GO:0005829">
    <property type="term" value="C:cytosol"/>
    <property type="evidence" value="ECO:0007669"/>
    <property type="project" value="TreeGrafter"/>
</dbReference>
<dbReference type="FunFam" id="2.20.28.20:FF:000001">
    <property type="entry name" value="Methionine--tRNA ligase"/>
    <property type="match status" value="1"/>
</dbReference>
<evidence type="ECO:0000256" key="1">
    <source>
        <dbReference type="ARBA" id="ARBA00004496"/>
    </source>
</evidence>
<dbReference type="PROSITE" id="PS00178">
    <property type="entry name" value="AA_TRNA_LIGASE_I"/>
    <property type="match status" value="1"/>
</dbReference>
<comment type="caution">
    <text evidence="15">The sequence shown here is derived from an EMBL/GenBank/DDBJ whole genome shotgun (WGS) entry which is preliminary data.</text>
</comment>
<evidence type="ECO:0000256" key="12">
    <source>
        <dbReference type="RuleBase" id="RU363039"/>
    </source>
</evidence>
<evidence type="ECO:0000256" key="3">
    <source>
        <dbReference type="ARBA" id="ARBA00012838"/>
    </source>
</evidence>
<comment type="subcellular location">
    <subcellularLocation>
        <location evidence="1">Cytoplasm</location>
    </subcellularLocation>
</comment>
<dbReference type="InterPro" id="IPR029038">
    <property type="entry name" value="MetRS_Zn"/>
</dbReference>
<dbReference type="InterPro" id="IPR015413">
    <property type="entry name" value="Methionyl/Leucyl_tRNA_Synth"/>
</dbReference>
<dbReference type="PANTHER" id="PTHR45765">
    <property type="entry name" value="METHIONINE--TRNA LIGASE"/>
    <property type="match status" value="1"/>
</dbReference>
<dbReference type="NCBIfam" id="TIGR00398">
    <property type="entry name" value="metG"/>
    <property type="match status" value="1"/>
</dbReference>
<feature type="domain" description="Methionyl-tRNA synthetase anticodon-binding" evidence="14">
    <location>
        <begin position="639"/>
        <end position="787"/>
    </location>
</feature>
<dbReference type="CDD" id="cd07957">
    <property type="entry name" value="Anticodon_Ia_Met"/>
    <property type="match status" value="1"/>
</dbReference>
<evidence type="ECO:0000256" key="5">
    <source>
        <dbReference type="ARBA" id="ARBA00022598"/>
    </source>
</evidence>
<dbReference type="SUPFAM" id="SSF52374">
    <property type="entry name" value="Nucleotidylyl transferase"/>
    <property type="match status" value="1"/>
</dbReference>
<evidence type="ECO:0000256" key="9">
    <source>
        <dbReference type="ARBA" id="ARBA00023146"/>
    </source>
</evidence>
<gene>
    <name evidence="15" type="ORF">BSTOLATCC_MIC2608</name>
</gene>
<dbReference type="NCBIfam" id="NF001100">
    <property type="entry name" value="PRK00133.1"/>
    <property type="match status" value="1"/>
</dbReference>
<evidence type="ECO:0000259" key="14">
    <source>
        <dbReference type="Pfam" id="PF19303"/>
    </source>
</evidence>
<keyword evidence="6 12" id="KW-0547">Nucleotide-binding</keyword>